<evidence type="ECO:0000313" key="2">
    <source>
        <dbReference type="EMBL" id="KAK3735516.1"/>
    </source>
</evidence>
<evidence type="ECO:0000256" key="1">
    <source>
        <dbReference type="SAM" id="MobiDB-lite"/>
    </source>
</evidence>
<dbReference type="EMBL" id="JAWDGP010006782">
    <property type="protein sequence ID" value="KAK3735516.1"/>
    <property type="molecule type" value="Genomic_DNA"/>
</dbReference>
<name>A0AAE1CTZ7_9GAST</name>
<comment type="caution">
    <text evidence="2">The sequence shown here is derived from an EMBL/GenBank/DDBJ whole genome shotgun (WGS) entry which is preliminary data.</text>
</comment>
<dbReference type="PANTHER" id="PTHR10773">
    <property type="entry name" value="DNA-DIRECTED RNA POLYMERASES I, II, AND III SUBUNIT RPABC2"/>
    <property type="match status" value="1"/>
</dbReference>
<dbReference type="Proteomes" id="UP001283361">
    <property type="component" value="Unassembled WGS sequence"/>
</dbReference>
<proteinExistence type="predicted"/>
<feature type="compositionally biased region" description="Basic and acidic residues" evidence="1">
    <location>
        <begin position="74"/>
        <end position="89"/>
    </location>
</feature>
<organism evidence="2 3">
    <name type="scientific">Elysia crispata</name>
    <name type="common">lettuce slug</name>
    <dbReference type="NCBI Taxonomy" id="231223"/>
    <lineage>
        <taxon>Eukaryota</taxon>
        <taxon>Metazoa</taxon>
        <taxon>Spiralia</taxon>
        <taxon>Lophotrochozoa</taxon>
        <taxon>Mollusca</taxon>
        <taxon>Gastropoda</taxon>
        <taxon>Heterobranchia</taxon>
        <taxon>Euthyneura</taxon>
        <taxon>Panpulmonata</taxon>
        <taxon>Sacoglossa</taxon>
        <taxon>Placobranchoidea</taxon>
        <taxon>Plakobranchidae</taxon>
        <taxon>Elysia</taxon>
    </lineage>
</organism>
<dbReference type="PANTHER" id="PTHR10773:SF19">
    <property type="match status" value="1"/>
</dbReference>
<gene>
    <name evidence="2" type="ORF">RRG08_007135</name>
</gene>
<evidence type="ECO:0000313" key="3">
    <source>
        <dbReference type="Proteomes" id="UP001283361"/>
    </source>
</evidence>
<dbReference type="AlphaFoldDB" id="A0AAE1CTZ7"/>
<accession>A0AAE1CTZ7</accession>
<keyword evidence="3" id="KW-1185">Reference proteome</keyword>
<reference evidence="2" key="1">
    <citation type="journal article" date="2023" name="G3 (Bethesda)">
        <title>A reference genome for the long-term kleptoplast-retaining sea slug Elysia crispata morphotype clarki.</title>
        <authorList>
            <person name="Eastman K.E."/>
            <person name="Pendleton A.L."/>
            <person name="Shaikh M.A."/>
            <person name="Suttiyut T."/>
            <person name="Ogas R."/>
            <person name="Tomko P."/>
            <person name="Gavelis G."/>
            <person name="Widhalm J.R."/>
            <person name="Wisecaver J.H."/>
        </authorList>
    </citation>
    <scope>NUCLEOTIDE SEQUENCE</scope>
    <source>
        <strain evidence="2">ECLA1</strain>
    </source>
</reference>
<feature type="region of interest" description="Disordered" evidence="1">
    <location>
        <begin position="57"/>
        <end position="101"/>
    </location>
</feature>
<protein>
    <submittedName>
        <fullName evidence="2">Uncharacterized protein</fullName>
    </submittedName>
</protein>
<sequence>MQAAPEPYGLREQLPRPYVRKKRLAYMHNYPNSLCADNAQSTSSTNLSNSTPAEIINNTTQPTVSSNSTQVIKVTKERSSEPARNERKQLRTSGQACMTSRGGKGQPVCKKLYLATLGNKQDVVFGAIRKLTDTGAVIADMRGTHKNHLTLDENIVQDIRDHIKSLSNVPSHYCRKSSSKQYLKDDLSLAAIYRLYKELCDKMGISSAK</sequence>
<feature type="compositionally biased region" description="Polar residues" evidence="1">
    <location>
        <begin position="57"/>
        <end position="72"/>
    </location>
</feature>